<sequence length="38" mass="3936">MRLGIGPNKPVCASGGGKVPGHTGRRYGVVPPDAYLTR</sequence>
<accession>A0ABU0H830</accession>
<dbReference type="EMBL" id="JAUSVO010000003">
    <property type="protein sequence ID" value="MDQ0438043.1"/>
    <property type="molecule type" value="Genomic_DNA"/>
</dbReference>
<dbReference type="Proteomes" id="UP001241603">
    <property type="component" value="Unassembled WGS sequence"/>
</dbReference>
<gene>
    <name evidence="2" type="ORF">QO014_002435</name>
</gene>
<keyword evidence="3" id="KW-1185">Reference proteome</keyword>
<organism evidence="2 3">
    <name type="scientific">Kaistia dalseonensis</name>
    <dbReference type="NCBI Taxonomy" id="410840"/>
    <lineage>
        <taxon>Bacteria</taxon>
        <taxon>Pseudomonadati</taxon>
        <taxon>Pseudomonadota</taxon>
        <taxon>Alphaproteobacteria</taxon>
        <taxon>Hyphomicrobiales</taxon>
        <taxon>Kaistiaceae</taxon>
        <taxon>Kaistia</taxon>
    </lineage>
</organism>
<feature type="region of interest" description="Disordered" evidence="1">
    <location>
        <begin position="1"/>
        <end position="25"/>
    </location>
</feature>
<comment type="caution">
    <text evidence="2">The sequence shown here is derived from an EMBL/GenBank/DDBJ whole genome shotgun (WGS) entry which is preliminary data.</text>
</comment>
<name>A0ABU0H830_9HYPH</name>
<evidence type="ECO:0000313" key="3">
    <source>
        <dbReference type="Proteomes" id="UP001241603"/>
    </source>
</evidence>
<reference evidence="2 3" key="1">
    <citation type="submission" date="2023-07" db="EMBL/GenBank/DDBJ databases">
        <title>Genomic Encyclopedia of Type Strains, Phase IV (KMG-IV): sequencing the most valuable type-strain genomes for metagenomic binning, comparative biology and taxonomic classification.</title>
        <authorList>
            <person name="Goeker M."/>
        </authorList>
    </citation>
    <scope>NUCLEOTIDE SEQUENCE [LARGE SCALE GENOMIC DNA]</scope>
    <source>
        <strain evidence="2 3">B6-8</strain>
    </source>
</reference>
<evidence type="ECO:0000256" key="1">
    <source>
        <dbReference type="SAM" id="MobiDB-lite"/>
    </source>
</evidence>
<proteinExistence type="predicted"/>
<protein>
    <submittedName>
        <fullName evidence="2">Uncharacterized protein</fullName>
    </submittedName>
</protein>
<evidence type="ECO:0000313" key="2">
    <source>
        <dbReference type="EMBL" id="MDQ0438043.1"/>
    </source>
</evidence>